<dbReference type="SMART" id="SM00532">
    <property type="entry name" value="LIGANc"/>
    <property type="match status" value="1"/>
</dbReference>
<evidence type="ECO:0000256" key="15">
    <source>
        <dbReference type="RuleBase" id="RU000618"/>
    </source>
</evidence>
<evidence type="ECO:0000256" key="9">
    <source>
        <dbReference type="ARBA" id="ARBA00022842"/>
    </source>
</evidence>
<evidence type="ECO:0000256" key="3">
    <source>
        <dbReference type="ARBA" id="ARBA00013308"/>
    </source>
</evidence>
<dbReference type="EC" id="6.5.1.2" evidence="2 14"/>
<evidence type="ECO:0000256" key="4">
    <source>
        <dbReference type="ARBA" id="ARBA00022598"/>
    </source>
</evidence>
<keyword evidence="7 14" id="KW-0227">DNA damage</keyword>
<dbReference type="Pfam" id="PF03119">
    <property type="entry name" value="DNA_ligase_ZBD"/>
    <property type="match status" value="1"/>
</dbReference>
<organism evidence="17 18">
    <name type="scientific">Motiliproteus coralliicola</name>
    <dbReference type="NCBI Taxonomy" id="2283196"/>
    <lineage>
        <taxon>Bacteria</taxon>
        <taxon>Pseudomonadati</taxon>
        <taxon>Pseudomonadota</taxon>
        <taxon>Gammaproteobacteria</taxon>
        <taxon>Oceanospirillales</taxon>
        <taxon>Oceanospirillaceae</taxon>
        <taxon>Motiliproteus</taxon>
    </lineage>
</organism>
<dbReference type="InterPro" id="IPR018239">
    <property type="entry name" value="DNA_ligase_AS"/>
</dbReference>
<feature type="binding site" evidence="14">
    <location>
        <position position="177"/>
    </location>
    <ligand>
        <name>NAD(+)</name>
        <dbReference type="ChEBI" id="CHEBI:57540"/>
    </ligand>
</feature>
<dbReference type="InterPro" id="IPR013840">
    <property type="entry name" value="DNAligase_N"/>
</dbReference>
<keyword evidence="6 14" id="KW-0479">Metal-binding</keyword>
<dbReference type="InterPro" id="IPR036420">
    <property type="entry name" value="BRCT_dom_sf"/>
</dbReference>
<evidence type="ECO:0000256" key="14">
    <source>
        <dbReference type="HAMAP-Rule" id="MF_01588"/>
    </source>
</evidence>
<dbReference type="Gene3D" id="2.40.50.140">
    <property type="entry name" value="Nucleic acid-binding proteins"/>
    <property type="match status" value="1"/>
</dbReference>
<protein>
    <recommendedName>
        <fullName evidence="3 14">DNA ligase</fullName>
        <ecNumber evidence="2 14">6.5.1.2</ecNumber>
    </recommendedName>
    <alternativeName>
        <fullName evidence="14">Polydeoxyribonucleotide synthase [NAD(+)]</fullName>
    </alternativeName>
</protein>
<comment type="cofactor">
    <cofactor evidence="14">
        <name>Mg(2+)</name>
        <dbReference type="ChEBI" id="CHEBI:18420"/>
    </cofactor>
    <cofactor evidence="14">
        <name>Mn(2+)</name>
        <dbReference type="ChEBI" id="CHEBI:29035"/>
    </cofactor>
</comment>
<feature type="binding site" evidence="14">
    <location>
        <position position="420"/>
    </location>
    <ligand>
        <name>Zn(2+)</name>
        <dbReference type="ChEBI" id="CHEBI:29105"/>
    </ligand>
</feature>
<dbReference type="InterPro" id="IPR004150">
    <property type="entry name" value="NAD_DNA_ligase_OB"/>
</dbReference>
<dbReference type="InterPro" id="IPR010994">
    <property type="entry name" value="RuvA_2-like"/>
</dbReference>
<comment type="similarity">
    <text evidence="13 14">Belongs to the NAD-dependent DNA ligase family. LigA subfamily.</text>
</comment>
<dbReference type="GO" id="GO:0003677">
    <property type="term" value="F:DNA binding"/>
    <property type="evidence" value="ECO:0007669"/>
    <property type="project" value="InterPro"/>
</dbReference>
<dbReference type="GO" id="GO:0003911">
    <property type="term" value="F:DNA ligase (NAD+) activity"/>
    <property type="evidence" value="ECO:0007669"/>
    <property type="project" value="UniProtKB-UniRule"/>
</dbReference>
<dbReference type="Pfam" id="PF12826">
    <property type="entry name" value="HHH_2"/>
    <property type="match status" value="1"/>
</dbReference>
<evidence type="ECO:0000256" key="13">
    <source>
        <dbReference type="ARBA" id="ARBA00060881"/>
    </source>
</evidence>
<dbReference type="FunFam" id="1.10.150.20:FF:000007">
    <property type="entry name" value="DNA ligase"/>
    <property type="match status" value="1"/>
</dbReference>
<dbReference type="SMART" id="SM00292">
    <property type="entry name" value="BRCT"/>
    <property type="match status" value="1"/>
</dbReference>
<dbReference type="Pfam" id="PF03120">
    <property type="entry name" value="OB_DNA_ligase"/>
    <property type="match status" value="1"/>
</dbReference>
<comment type="catalytic activity">
    <reaction evidence="12 14 15">
        <text>NAD(+) + (deoxyribonucleotide)n-3'-hydroxyl + 5'-phospho-(deoxyribonucleotide)m = (deoxyribonucleotide)n+m + AMP + beta-nicotinamide D-nucleotide.</text>
        <dbReference type="EC" id="6.5.1.2"/>
    </reaction>
</comment>
<feature type="binding site" evidence="14">
    <location>
        <position position="299"/>
    </location>
    <ligand>
        <name>NAD(+)</name>
        <dbReference type="ChEBI" id="CHEBI:57540"/>
    </ligand>
</feature>
<keyword evidence="10 14" id="KW-0520">NAD</keyword>
<feature type="binding site" evidence="14">
    <location>
        <begin position="34"/>
        <end position="38"/>
    </location>
    <ligand>
        <name>NAD(+)</name>
        <dbReference type="ChEBI" id="CHEBI:57540"/>
    </ligand>
</feature>
<name>A0A369WLD9_9GAMM</name>
<evidence type="ECO:0000313" key="17">
    <source>
        <dbReference type="EMBL" id="RDE22447.1"/>
    </source>
</evidence>
<dbReference type="RefSeq" id="WP_114695071.1">
    <property type="nucleotide sequence ID" value="NZ_QQOH01000002.1"/>
</dbReference>
<dbReference type="NCBIfam" id="TIGR00575">
    <property type="entry name" value="dnlj"/>
    <property type="match status" value="1"/>
</dbReference>
<dbReference type="SUPFAM" id="SSF52113">
    <property type="entry name" value="BRCT domain"/>
    <property type="match status" value="1"/>
</dbReference>
<dbReference type="PANTHER" id="PTHR23389">
    <property type="entry name" value="CHROMOSOME TRANSMISSION FIDELITY FACTOR 18"/>
    <property type="match status" value="1"/>
</dbReference>
<dbReference type="Proteomes" id="UP000253769">
    <property type="component" value="Unassembled WGS sequence"/>
</dbReference>
<evidence type="ECO:0000256" key="10">
    <source>
        <dbReference type="ARBA" id="ARBA00023027"/>
    </source>
</evidence>
<dbReference type="PROSITE" id="PS01056">
    <property type="entry name" value="DNA_LIGASE_N2"/>
    <property type="match status" value="1"/>
</dbReference>
<dbReference type="HAMAP" id="MF_01588">
    <property type="entry name" value="DNA_ligase_A"/>
    <property type="match status" value="1"/>
</dbReference>
<feature type="active site" description="N6-AMP-lysine intermediate" evidence="14">
    <location>
        <position position="119"/>
    </location>
</feature>
<feature type="domain" description="BRCT" evidence="16">
    <location>
        <begin position="600"/>
        <end position="681"/>
    </location>
</feature>
<dbReference type="InterPro" id="IPR041663">
    <property type="entry name" value="DisA/LigA_HHH"/>
</dbReference>
<evidence type="ECO:0000256" key="11">
    <source>
        <dbReference type="ARBA" id="ARBA00023204"/>
    </source>
</evidence>
<evidence type="ECO:0000256" key="7">
    <source>
        <dbReference type="ARBA" id="ARBA00022763"/>
    </source>
</evidence>
<evidence type="ECO:0000256" key="1">
    <source>
        <dbReference type="ARBA" id="ARBA00004067"/>
    </source>
</evidence>
<sequence>MTDQTVEQQLASLRAELEAHNYRYYVEDNPSVPDAEYDRLFQQLQALEQSHPELVSADSPTQRVGATPLSAFSQVQHEVPMLSLDNAFDDQALIDFDRRVRDRLKLDDDAVIEYGAEPKLDGIAVSLLYQQGKLVRGATRGDGSTGEDISLNVRTIGAIPLKLRGQGWPQRLEVRGEIYMPKAGFDQLNQRMRDSDQKTFVNPRNAAAGSLRQLDSSITATRPLTFCAYGYGLVEDGDGNPVELNSHHTELLKQLREWGLPINPEMASLAGIEACIDYYQQLSQKRDQLGYEIDGIVYKVNDRSLQQQLGFVARAPRWAIARKFPAQEEITRLVGVDFQVGRTGAVTPVARLEPVFVGGVTVSNATLHNMDEIERLDVRVGDWVVVRRAGDVIPQVARAVLERRPPNTKTVQLPSHCPVCGSEVERGEDEAAARCSGGVSCSAQRKEAIKHYASRKAMDIDGLGDKLVEALVDNGQVEQLADLYRLEHPRVAGLERMGDKSAEKLLRAIEASKQTTLPRFLYSLGIREVGEATAASLARHFQTLEAIRDADEEALQQVDDVGPVVAQHLALFLRQPHNIETIDALVEAGLNWPAIEAPQPSEQPLAGKSYAITGKFSAMARPEAKARLEALGAKVTTGAPTGKTDALIAGEKAGSKLAKAQALGIDVLDESALLELLALES</sequence>
<proteinExistence type="inferred from homology"/>
<comment type="caution">
    <text evidence="17">The sequence shown here is derived from an EMBL/GenBank/DDBJ whole genome shotgun (WGS) entry which is preliminary data.</text>
</comment>
<dbReference type="CDD" id="cd00114">
    <property type="entry name" value="LIGANc"/>
    <property type="match status" value="1"/>
</dbReference>
<feature type="binding site" evidence="14">
    <location>
        <position position="323"/>
    </location>
    <ligand>
        <name>NAD(+)</name>
        <dbReference type="ChEBI" id="CHEBI:57540"/>
    </ligand>
</feature>
<feature type="binding site" evidence="14">
    <location>
        <position position="417"/>
    </location>
    <ligand>
        <name>Zn(2+)</name>
        <dbReference type="ChEBI" id="CHEBI:29105"/>
    </ligand>
</feature>
<dbReference type="AlphaFoldDB" id="A0A369WLD9"/>
<dbReference type="GO" id="GO:0046872">
    <property type="term" value="F:metal ion binding"/>
    <property type="evidence" value="ECO:0007669"/>
    <property type="project" value="UniProtKB-KW"/>
</dbReference>
<dbReference type="Pfam" id="PF01653">
    <property type="entry name" value="DNA_ligase_aden"/>
    <property type="match status" value="1"/>
</dbReference>
<reference evidence="17 18" key="1">
    <citation type="submission" date="2018-07" db="EMBL/GenBank/DDBJ databases">
        <title>Motiliproteus coralliicola sp. nov., a bacterium isolated from Coral.</title>
        <authorList>
            <person name="Wang G."/>
        </authorList>
    </citation>
    <scope>NUCLEOTIDE SEQUENCE [LARGE SCALE GENOMIC DNA]</scope>
    <source>
        <strain evidence="17 18">C34</strain>
    </source>
</reference>
<dbReference type="FunFam" id="1.10.287.610:FF:000002">
    <property type="entry name" value="DNA ligase"/>
    <property type="match status" value="1"/>
</dbReference>
<dbReference type="GO" id="GO:0005829">
    <property type="term" value="C:cytosol"/>
    <property type="evidence" value="ECO:0007669"/>
    <property type="project" value="TreeGrafter"/>
</dbReference>
<dbReference type="Gene3D" id="6.20.10.30">
    <property type="match status" value="1"/>
</dbReference>
<evidence type="ECO:0000259" key="16">
    <source>
        <dbReference type="PROSITE" id="PS50172"/>
    </source>
</evidence>
<dbReference type="FunFam" id="1.10.150.20:FF:000006">
    <property type="entry name" value="DNA ligase"/>
    <property type="match status" value="1"/>
</dbReference>
<evidence type="ECO:0000256" key="5">
    <source>
        <dbReference type="ARBA" id="ARBA00022705"/>
    </source>
</evidence>
<dbReference type="InterPro" id="IPR001357">
    <property type="entry name" value="BRCT_dom"/>
</dbReference>
<dbReference type="PROSITE" id="PS50172">
    <property type="entry name" value="BRCT"/>
    <property type="match status" value="1"/>
</dbReference>
<dbReference type="SMART" id="SM00278">
    <property type="entry name" value="HhH1"/>
    <property type="match status" value="3"/>
</dbReference>
<evidence type="ECO:0000256" key="6">
    <source>
        <dbReference type="ARBA" id="ARBA00022723"/>
    </source>
</evidence>
<keyword evidence="8 14" id="KW-0862">Zinc</keyword>
<dbReference type="GO" id="GO:0006260">
    <property type="term" value="P:DNA replication"/>
    <property type="evidence" value="ECO:0007669"/>
    <property type="project" value="UniProtKB-KW"/>
</dbReference>
<dbReference type="SUPFAM" id="SSF56091">
    <property type="entry name" value="DNA ligase/mRNA capping enzyme, catalytic domain"/>
    <property type="match status" value="1"/>
</dbReference>
<feature type="binding site" evidence="14">
    <location>
        <position position="117"/>
    </location>
    <ligand>
        <name>NAD(+)</name>
        <dbReference type="ChEBI" id="CHEBI:57540"/>
    </ligand>
</feature>
<gene>
    <name evidence="14" type="primary">ligA</name>
    <name evidence="17" type="ORF">DV711_07525</name>
</gene>
<dbReference type="CDD" id="cd17748">
    <property type="entry name" value="BRCT_DNA_ligase_like"/>
    <property type="match status" value="1"/>
</dbReference>
<dbReference type="SUPFAM" id="SSF47781">
    <property type="entry name" value="RuvA domain 2-like"/>
    <property type="match status" value="1"/>
</dbReference>
<keyword evidence="14" id="KW-0464">Manganese</keyword>
<dbReference type="FunFam" id="3.30.470.30:FF:000001">
    <property type="entry name" value="DNA ligase"/>
    <property type="match status" value="1"/>
</dbReference>
<comment type="caution">
    <text evidence="14">Lacks conserved residue(s) required for the propagation of feature annotation.</text>
</comment>
<dbReference type="Pfam" id="PF00533">
    <property type="entry name" value="BRCT"/>
    <property type="match status" value="1"/>
</dbReference>
<dbReference type="Pfam" id="PF14520">
    <property type="entry name" value="HHH_5"/>
    <property type="match status" value="1"/>
</dbReference>
<dbReference type="InterPro" id="IPR004149">
    <property type="entry name" value="Znf_DNAligase_C4"/>
</dbReference>
<dbReference type="InterPro" id="IPR033136">
    <property type="entry name" value="DNA_ligase_CS"/>
</dbReference>
<dbReference type="InterPro" id="IPR003583">
    <property type="entry name" value="Hlx-hairpin-Hlx_DNA-bd_motif"/>
</dbReference>
<keyword evidence="11 14" id="KW-0234">DNA repair</keyword>
<dbReference type="FunFam" id="2.40.50.140:FF:000012">
    <property type="entry name" value="DNA ligase"/>
    <property type="match status" value="1"/>
</dbReference>
<dbReference type="SUPFAM" id="SSF50249">
    <property type="entry name" value="Nucleic acid-binding proteins"/>
    <property type="match status" value="1"/>
</dbReference>
<dbReference type="Gene3D" id="3.30.470.30">
    <property type="entry name" value="DNA ligase/mRNA capping enzyme"/>
    <property type="match status" value="1"/>
</dbReference>
<evidence type="ECO:0000256" key="8">
    <source>
        <dbReference type="ARBA" id="ARBA00022833"/>
    </source>
</evidence>
<feature type="binding site" evidence="14">
    <location>
        <position position="441"/>
    </location>
    <ligand>
        <name>Zn(2+)</name>
        <dbReference type="ChEBI" id="CHEBI:29105"/>
    </ligand>
</feature>
<keyword evidence="5 14" id="KW-0235">DNA replication</keyword>
<dbReference type="NCBIfam" id="NF005932">
    <property type="entry name" value="PRK07956.1"/>
    <property type="match status" value="1"/>
</dbReference>
<dbReference type="InterPro" id="IPR001679">
    <property type="entry name" value="DNA_ligase"/>
</dbReference>
<dbReference type="InterPro" id="IPR012340">
    <property type="entry name" value="NA-bd_OB-fold"/>
</dbReference>
<feature type="binding site" evidence="14">
    <location>
        <position position="140"/>
    </location>
    <ligand>
        <name>NAD(+)</name>
        <dbReference type="ChEBI" id="CHEBI:57540"/>
    </ligand>
</feature>
<dbReference type="InterPro" id="IPR013839">
    <property type="entry name" value="DNAligase_adenylation"/>
</dbReference>
<dbReference type="GO" id="GO:0006281">
    <property type="term" value="P:DNA repair"/>
    <property type="evidence" value="ECO:0007669"/>
    <property type="project" value="UniProtKB-KW"/>
</dbReference>
<evidence type="ECO:0000313" key="18">
    <source>
        <dbReference type="Proteomes" id="UP000253769"/>
    </source>
</evidence>
<dbReference type="PANTHER" id="PTHR23389:SF9">
    <property type="entry name" value="DNA LIGASE"/>
    <property type="match status" value="1"/>
</dbReference>
<dbReference type="PROSITE" id="PS01055">
    <property type="entry name" value="DNA_LIGASE_N1"/>
    <property type="match status" value="1"/>
</dbReference>
<dbReference type="Gene3D" id="1.10.287.610">
    <property type="entry name" value="Helix hairpin bin"/>
    <property type="match status" value="1"/>
</dbReference>
<accession>A0A369WLD9</accession>
<keyword evidence="9 14" id="KW-0460">Magnesium</keyword>
<feature type="binding site" evidence="14">
    <location>
        <begin position="83"/>
        <end position="84"/>
    </location>
    <ligand>
        <name>NAD(+)</name>
        <dbReference type="ChEBI" id="CHEBI:57540"/>
    </ligand>
</feature>
<dbReference type="Gene3D" id="3.40.50.10190">
    <property type="entry name" value="BRCT domain"/>
    <property type="match status" value="1"/>
</dbReference>
<comment type="function">
    <text evidence="1 14">DNA ligase that catalyzes the formation of phosphodiester linkages between 5'-phosphoryl and 3'-hydroxyl groups in double-stranded DNA using NAD as a coenzyme and as the energy source for the reaction. It is essential for DNA replication and repair of damaged DNA.</text>
</comment>
<evidence type="ECO:0000256" key="2">
    <source>
        <dbReference type="ARBA" id="ARBA00012722"/>
    </source>
</evidence>
<dbReference type="Gene3D" id="1.10.150.20">
    <property type="entry name" value="5' to 3' exonuclease, C-terminal subdomain"/>
    <property type="match status" value="2"/>
</dbReference>
<dbReference type="OrthoDB" id="9759736at2"/>
<evidence type="ECO:0000256" key="12">
    <source>
        <dbReference type="ARBA" id="ARBA00034005"/>
    </source>
</evidence>
<keyword evidence="4 14" id="KW-0436">Ligase</keyword>
<dbReference type="PIRSF" id="PIRSF001604">
    <property type="entry name" value="LigA"/>
    <property type="match status" value="1"/>
</dbReference>
<dbReference type="EMBL" id="QQOH01000002">
    <property type="protein sequence ID" value="RDE22447.1"/>
    <property type="molecule type" value="Genomic_DNA"/>
</dbReference>
<keyword evidence="18" id="KW-1185">Reference proteome</keyword>